<accession>A0A6G1HUS8</accession>
<gene>
    <name evidence="1" type="ORF">EJ06DRAFT_58561</name>
</gene>
<evidence type="ECO:0000313" key="2">
    <source>
        <dbReference type="Proteomes" id="UP000799640"/>
    </source>
</evidence>
<name>A0A6G1HUS8_9PEZI</name>
<proteinExistence type="predicted"/>
<dbReference type="Proteomes" id="UP000799640">
    <property type="component" value="Unassembled WGS sequence"/>
</dbReference>
<reference evidence="1" key="1">
    <citation type="journal article" date="2020" name="Stud. Mycol.">
        <title>101 Dothideomycetes genomes: a test case for predicting lifestyles and emergence of pathogens.</title>
        <authorList>
            <person name="Haridas S."/>
            <person name="Albert R."/>
            <person name="Binder M."/>
            <person name="Bloem J."/>
            <person name="Labutti K."/>
            <person name="Salamov A."/>
            <person name="Andreopoulos B."/>
            <person name="Baker S."/>
            <person name="Barry K."/>
            <person name="Bills G."/>
            <person name="Bluhm B."/>
            <person name="Cannon C."/>
            <person name="Castanera R."/>
            <person name="Culley D."/>
            <person name="Daum C."/>
            <person name="Ezra D."/>
            <person name="Gonzalez J."/>
            <person name="Henrissat B."/>
            <person name="Kuo A."/>
            <person name="Liang C."/>
            <person name="Lipzen A."/>
            <person name="Lutzoni F."/>
            <person name="Magnuson J."/>
            <person name="Mondo S."/>
            <person name="Nolan M."/>
            <person name="Ohm R."/>
            <person name="Pangilinan J."/>
            <person name="Park H.-J."/>
            <person name="Ramirez L."/>
            <person name="Alfaro M."/>
            <person name="Sun H."/>
            <person name="Tritt A."/>
            <person name="Yoshinaga Y."/>
            <person name="Zwiers L.-H."/>
            <person name="Turgeon B."/>
            <person name="Goodwin S."/>
            <person name="Spatafora J."/>
            <person name="Crous P."/>
            <person name="Grigoriev I."/>
        </authorList>
    </citation>
    <scope>NUCLEOTIDE SEQUENCE</scope>
    <source>
        <strain evidence="1">CBS 262.69</strain>
    </source>
</reference>
<organism evidence="1 2">
    <name type="scientific">Trichodelitschia bisporula</name>
    <dbReference type="NCBI Taxonomy" id="703511"/>
    <lineage>
        <taxon>Eukaryota</taxon>
        <taxon>Fungi</taxon>
        <taxon>Dikarya</taxon>
        <taxon>Ascomycota</taxon>
        <taxon>Pezizomycotina</taxon>
        <taxon>Dothideomycetes</taxon>
        <taxon>Dothideomycetes incertae sedis</taxon>
        <taxon>Phaeotrichales</taxon>
        <taxon>Phaeotrichaceae</taxon>
        <taxon>Trichodelitschia</taxon>
    </lineage>
</organism>
<dbReference type="AlphaFoldDB" id="A0A6G1HUS8"/>
<evidence type="ECO:0000313" key="1">
    <source>
        <dbReference type="EMBL" id="KAF2399579.1"/>
    </source>
</evidence>
<keyword evidence="2" id="KW-1185">Reference proteome</keyword>
<sequence>MARLLASPSWRRYWTAVPMSAAVANRDPLVAMPLPKHQQTGLCYVRQLRDTEPSGMSGTPELHASHVSALGFSVSRSHVVSPPSTTHRESPYLQLSLRRVTHGQEHQMGYQMPTRPTTGRPSGSPRFNIGTQFLAAKKAPVCRDLAKGESTSGAGTGDEVLAV</sequence>
<protein>
    <submittedName>
        <fullName evidence="1">Uncharacterized protein</fullName>
    </submittedName>
</protein>
<dbReference type="EMBL" id="ML996697">
    <property type="protein sequence ID" value="KAF2399579.1"/>
    <property type="molecule type" value="Genomic_DNA"/>
</dbReference>